<feature type="compositionally biased region" description="Acidic residues" evidence="1">
    <location>
        <begin position="182"/>
        <end position="210"/>
    </location>
</feature>
<feature type="compositionally biased region" description="Basic and acidic residues" evidence="1">
    <location>
        <begin position="227"/>
        <end position="238"/>
    </location>
</feature>
<feature type="domain" description="PB1-like" evidence="2">
    <location>
        <begin position="6"/>
        <end position="99"/>
    </location>
</feature>
<evidence type="ECO:0000313" key="4">
    <source>
        <dbReference type="Proteomes" id="UP000187609"/>
    </source>
</evidence>
<name>A0A1J6I2M6_NICAT</name>
<dbReference type="Proteomes" id="UP000187609">
    <property type="component" value="Unassembled WGS sequence"/>
</dbReference>
<feature type="region of interest" description="Disordered" evidence="1">
    <location>
        <begin position="354"/>
        <end position="382"/>
    </location>
</feature>
<accession>A0A1J6I2M6</accession>
<dbReference type="EMBL" id="MJEQ01037190">
    <property type="protein sequence ID" value="OIS99316.1"/>
    <property type="molecule type" value="Genomic_DNA"/>
</dbReference>
<dbReference type="OMA" id="DANDIHW"/>
<feature type="compositionally biased region" description="Basic residues" evidence="1">
    <location>
        <begin position="216"/>
        <end position="226"/>
    </location>
</feature>
<dbReference type="InterPro" id="IPR058594">
    <property type="entry name" value="PB1-like_dom_pln"/>
</dbReference>
<dbReference type="Gramene" id="OIS99316">
    <property type="protein sequence ID" value="OIS99316"/>
    <property type="gene ID" value="A4A49_62697"/>
</dbReference>
<dbReference type="AlphaFoldDB" id="A0A1J6I2M6"/>
<feature type="compositionally biased region" description="Low complexity" evidence="1">
    <location>
        <begin position="362"/>
        <end position="376"/>
    </location>
</feature>
<feature type="compositionally biased region" description="Acidic residues" evidence="1">
    <location>
        <begin position="128"/>
        <end position="139"/>
    </location>
</feature>
<feature type="region of interest" description="Disordered" evidence="1">
    <location>
        <begin position="108"/>
        <end position="238"/>
    </location>
</feature>
<evidence type="ECO:0000259" key="2">
    <source>
        <dbReference type="Pfam" id="PF26130"/>
    </source>
</evidence>
<organism evidence="3 4">
    <name type="scientific">Nicotiana attenuata</name>
    <name type="common">Coyote tobacco</name>
    <dbReference type="NCBI Taxonomy" id="49451"/>
    <lineage>
        <taxon>Eukaryota</taxon>
        <taxon>Viridiplantae</taxon>
        <taxon>Streptophyta</taxon>
        <taxon>Embryophyta</taxon>
        <taxon>Tracheophyta</taxon>
        <taxon>Spermatophyta</taxon>
        <taxon>Magnoliopsida</taxon>
        <taxon>eudicotyledons</taxon>
        <taxon>Gunneridae</taxon>
        <taxon>Pentapetalae</taxon>
        <taxon>asterids</taxon>
        <taxon>lamiids</taxon>
        <taxon>Solanales</taxon>
        <taxon>Solanaceae</taxon>
        <taxon>Nicotianoideae</taxon>
        <taxon>Nicotianeae</taxon>
        <taxon>Nicotiana</taxon>
    </lineage>
</organism>
<protein>
    <recommendedName>
        <fullName evidence="2">PB1-like domain-containing protein</fullName>
    </recommendedName>
</protein>
<keyword evidence="4" id="KW-1185">Reference proteome</keyword>
<evidence type="ECO:0000256" key="1">
    <source>
        <dbReference type="SAM" id="MobiDB-lite"/>
    </source>
</evidence>
<gene>
    <name evidence="3" type="ORF">A4A49_62697</name>
</gene>
<sequence>MSFKIVTLKWYHGGELIIGPFSRYVGGSQTLTLDVDVDRISFFELMDYTREMGLVNVAELYICPMDRIDKLINVLTDKDILDICNQLEDGDTLEIYVAHAAPIEVLDPDENGESVCCSKASSKRPIEVQDDEEVDDEDANDIHWSSDSSAASDNGNASDGAAEDSSTADDVVSDDAGKQEEVDIDWTSDSSDDVPDDVPGDVPDDVPDELGEGREKVKRSRRKRSEKPKGRGDINMDKAGVDIGFDELRTGSKQHRIGKMREFCETWICDISPIAMKIYQDNLAKSMKCTPRWNGETGYEIEDTKYKHVSGGQNPRVISTGTNTKRSTASTEECAYQPRSAGLRWMGKKAISTRQLQRNVASKHNLSQASSSSQPTKKQKKK</sequence>
<evidence type="ECO:0000313" key="3">
    <source>
        <dbReference type="EMBL" id="OIS99316.1"/>
    </source>
</evidence>
<dbReference type="Pfam" id="PF26130">
    <property type="entry name" value="PB1-like"/>
    <property type="match status" value="1"/>
</dbReference>
<feature type="compositionally biased region" description="Low complexity" evidence="1">
    <location>
        <begin position="145"/>
        <end position="170"/>
    </location>
</feature>
<proteinExistence type="predicted"/>
<comment type="caution">
    <text evidence="3">The sequence shown here is derived from an EMBL/GenBank/DDBJ whole genome shotgun (WGS) entry which is preliminary data.</text>
</comment>
<reference evidence="3" key="1">
    <citation type="submission" date="2016-11" db="EMBL/GenBank/DDBJ databases">
        <title>The genome of Nicotiana attenuata.</title>
        <authorList>
            <person name="Xu S."/>
            <person name="Brockmoeller T."/>
            <person name="Gaquerel E."/>
            <person name="Navarro A."/>
            <person name="Kuhl H."/>
            <person name="Gase K."/>
            <person name="Ling Z."/>
            <person name="Zhou W."/>
            <person name="Kreitzer C."/>
            <person name="Stanke M."/>
            <person name="Tang H."/>
            <person name="Lyons E."/>
            <person name="Pandey P."/>
            <person name="Pandey S.P."/>
            <person name="Timmermann B."/>
            <person name="Baldwin I.T."/>
        </authorList>
    </citation>
    <scope>NUCLEOTIDE SEQUENCE [LARGE SCALE GENOMIC DNA]</scope>
    <source>
        <strain evidence="3">UT</strain>
    </source>
</reference>